<dbReference type="PANTHER" id="PTHR13412:SF0">
    <property type="entry name" value="T-CELL IMMUNOMODULATORY PROTEIN"/>
    <property type="match status" value="1"/>
</dbReference>
<keyword evidence="7" id="KW-0325">Glycoprotein</keyword>
<comment type="subcellular location">
    <subcellularLocation>
        <location evidence="1">Membrane</location>
        <topology evidence="1">Single-pass type I membrane protein</topology>
    </subcellularLocation>
</comment>
<dbReference type="AlphaFoldDB" id="A0A8J1UTG5"/>
<sequence>DFSNYLLSPTRKKMNNVTSIFSVILCLCCRLCTTSFVDISGSILGVTKEGLISAFGDFNSDKQTDIFVLSEKGQKLQILFAQVETVYSPATLIDYTSTGVNGTHITGVFPGDYDGDSQMDVLVTCHSGVGSVEIHDPLQVLVYWGNSRTHAVDKDPLVVAENITDHPTILDFNADLIPDFLAETKIGNRYVWKSSSSSRNFTKQWLPTVHVANISMPIRKPHSNAFIDLDGDFTADLMIDRDGVDNYHYEKWVNIDGALTFNGTITPPINGIKHMGQSSYVDIDQDGVIDQIVPLCLDDACMDSSIYVYSNDKWSLLLANFTNGGTWGFVPPKSNPVTRPLLPIALHTGDYNLDGFPDALAILYTEEDGKRRQNAVLLQNIPCGNKLCQNVGRTFGILWGTGIQNVNNVILAAFYDVYGDGVLDVMLSSVDATGTTVTHAYKNNFNADACFVKIMVLSGLCDSDCPNGKMPYGVNQPGPFIQYRTTTAEGRPQISCAGQMPQAAHFALQLPFTVFGLGQTPNFIDNLHVGVPRPKDKNIRKRSWTSVIPNSQITIVPYPIETPSWWKMKLFVTPSRLVLLTVAALLGTCGFIAGLVAILHWKEKRDDKKEKRQDSHRFHFDAM</sequence>
<evidence type="ECO:0000313" key="10">
    <source>
        <dbReference type="Proteomes" id="UP000749559"/>
    </source>
</evidence>
<feature type="non-terminal residue" evidence="9">
    <location>
        <position position="623"/>
    </location>
</feature>
<comment type="similarity">
    <text evidence="2">Belongs to the TIP family.</text>
</comment>
<dbReference type="InterPro" id="IPR057089">
    <property type="entry name" value="C2_TIP"/>
</dbReference>
<keyword evidence="10" id="KW-1185">Reference proteome</keyword>
<evidence type="ECO:0000256" key="4">
    <source>
        <dbReference type="ARBA" id="ARBA00022729"/>
    </source>
</evidence>
<dbReference type="OrthoDB" id="10250728at2759"/>
<reference evidence="9" key="1">
    <citation type="submission" date="2022-03" db="EMBL/GenBank/DDBJ databases">
        <authorList>
            <person name="Martin C."/>
        </authorList>
    </citation>
    <scope>NUCLEOTIDE SEQUENCE</scope>
</reference>
<dbReference type="EMBL" id="CAIIXF020000003">
    <property type="protein sequence ID" value="CAH1778892.1"/>
    <property type="molecule type" value="Genomic_DNA"/>
</dbReference>
<dbReference type="Pfam" id="PF23122">
    <property type="entry name" value="C2_ITFG1"/>
    <property type="match status" value="1"/>
</dbReference>
<keyword evidence="4" id="KW-0732">Signal</keyword>
<feature type="domain" description="T-cell immunomodulatory protein TIP C2" evidence="8">
    <location>
        <begin position="471"/>
        <end position="571"/>
    </location>
</feature>
<evidence type="ECO:0000259" key="8">
    <source>
        <dbReference type="Pfam" id="PF23122"/>
    </source>
</evidence>
<dbReference type="InterPro" id="IPR013517">
    <property type="entry name" value="FG-GAP"/>
</dbReference>
<gene>
    <name evidence="9" type="ORF">OFUS_LOCUS5753</name>
</gene>
<evidence type="ECO:0000256" key="2">
    <source>
        <dbReference type="ARBA" id="ARBA00006496"/>
    </source>
</evidence>
<dbReference type="Proteomes" id="UP000749559">
    <property type="component" value="Unassembled WGS sequence"/>
</dbReference>
<evidence type="ECO:0000256" key="3">
    <source>
        <dbReference type="ARBA" id="ARBA00022692"/>
    </source>
</evidence>
<dbReference type="Pfam" id="PF13517">
    <property type="entry name" value="FG-GAP_3"/>
    <property type="match status" value="1"/>
</dbReference>
<dbReference type="PANTHER" id="PTHR13412">
    <property type="entry name" value="T-CELL IMMUNOMODULATORY PROTEIN HOMOLOG"/>
    <property type="match status" value="1"/>
</dbReference>
<evidence type="ECO:0000256" key="6">
    <source>
        <dbReference type="ARBA" id="ARBA00023136"/>
    </source>
</evidence>
<keyword evidence="5" id="KW-1133">Transmembrane helix</keyword>
<comment type="caution">
    <text evidence="9">The sequence shown here is derived from an EMBL/GenBank/DDBJ whole genome shotgun (WGS) entry which is preliminary data.</text>
</comment>
<name>A0A8J1UTG5_OWEFU</name>
<accession>A0A8J1UTG5</accession>
<keyword evidence="3" id="KW-0812">Transmembrane</keyword>
<dbReference type="InterPro" id="IPR024881">
    <property type="entry name" value="Tip"/>
</dbReference>
<dbReference type="InterPro" id="IPR028994">
    <property type="entry name" value="Integrin_alpha_N"/>
</dbReference>
<organism evidence="9 10">
    <name type="scientific">Owenia fusiformis</name>
    <name type="common">Polychaete worm</name>
    <dbReference type="NCBI Taxonomy" id="6347"/>
    <lineage>
        <taxon>Eukaryota</taxon>
        <taxon>Metazoa</taxon>
        <taxon>Spiralia</taxon>
        <taxon>Lophotrochozoa</taxon>
        <taxon>Annelida</taxon>
        <taxon>Polychaeta</taxon>
        <taxon>Sedentaria</taxon>
        <taxon>Canalipalpata</taxon>
        <taxon>Sabellida</taxon>
        <taxon>Oweniida</taxon>
        <taxon>Oweniidae</taxon>
        <taxon>Owenia</taxon>
    </lineage>
</organism>
<evidence type="ECO:0000256" key="1">
    <source>
        <dbReference type="ARBA" id="ARBA00004479"/>
    </source>
</evidence>
<proteinExistence type="inferred from homology"/>
<evidence type="ECO:0000256" key="7">
    <source>
        <dbReference type="ARBA" id="ARBA00023180"/>
    </source>
</evidence>
<evidence type="ECO:0000256" key="5">
    <source>
        <dbReference type="ARBA" id="ARBA00022989"/>
    </source>
</evidence>
<evidence type="ECO:0000313" key="9">
    <source>
        <dbReference type="EMBL" id="CAH1778892.1"/>
    </source>
</evidence>
<dbReference type="SUPFAM" id="SSF69318">
    <property type="entry name" value="Integrin alpha N-terminal domain"/>
    <property type="match status" value="1"/>
</dbReference>
<keyword evidence="6" id="KW-0472">Membrane</keyword>
<protein>
    <recommendedName>
        <fullName evidence="8">T-cell immunomodulatory protein TIP C2 domain-containing protein</fullName>
    </recommendedName>
</protein>
<dbReference type="GO" id="GO:0005886">
    <property type="term" value="C:plasma membrane"/>
    <property type="evidence" value="ECO:0007669"/>
    <property type="project" value="TreeGrafter"/>
</dbReference>